<keyword evidence="6" id="KW-1185">Reference proteome</keyword>
<dbReference type="EMBL" id="JARIHO010000015">
    <property type="protein sequence ID" value="KAJ7349928.1"/>
    <property type="molecule type" value="Genomic_DNA"/>
</dbReference>
<dbReference type="Proteomes" id="UP001218218">
    <property type="component" value="Unassembled WGS sequence"/>
</dbReference>
<evidence type="ECO:0000313" key="5">
    <source>
        <dbReference type="EMBL" id="KAJ7349928.1"/>
    </source>
</evidence>
<sequence length="130" mass="14217">LDSQNEEDNDGNVDEEAPATDSRGRAEGSQPRGESMRAAAGEVPDDDQPMSQSRREEFLRKGLCFNCGGRGHRARDCPTNLHSSLTQCISPSTLTCATRCTPAPRCWIPCTSGAFVLISFSKSRRARWSP</sequence>
<evidence type="ECO:0000256" key="1">
    <source>
        <dbReference type="ARBA" id="ARBA00022664"/>
    </source>
</evidence>
<feature type="region of interest" description="Disordered" evidence="3">
    <location>
        <begin position="1"/>
        <end position="55"/>
    </location>
</feature>
<evidence type="ECO:0000256" key="2">
    <source>
        <dbReference type="PROSITE-ProRule" id="PRU00047"/>
    </source>
</evidence>
<dbReference type="PROSITE" id="PS50158">
    <property type="entry name" value="ZF_CCHC"/>
    <property type="match status" value="1"/>
</dbReference>
<dbReference type="InterPro" id="IPR001878">
    <property type="entry name" value="Znf_CCHC"/>
</dbReference>
<comment type="caution">
    <text evidence="5">The sequence shown here is derived from an EMBL/GenBank/DDBJ whole genome shotgun (WGS) entry which is preliminary data.</text>
</comment>
<evidence type="ECO:0000313" key="6">
    <source>
        <dbReference type="Proteomes" id="UP001218218"/>
    </source>
</evidence>
<dbReference type="SMART" id="SM00343">
    <property type="entry name" value="ZnF_C2HC"/>
    <property type="match status" value="1"/>
</dbReference>
<keyword evidence="2" id="KW-0862">Zinc</keyword>
<dbReference type="AlphaFoldDB" id="A0AAD7A5J7"/>
<reference evidence="5" key="1">
    <citation type="submission" date="2023-03" db="EMBL/GenBank/DDBJ databases">
        <title>Massive genome expansion in bonnet fungi (Mycena s.s.) driven by repeated elements and novel gene families across ecological guilds.</title>
        <authorList>
            <consortium name="Lawrence Berkeley National Laboratory"/>
            <person name="Harder C.B."/>
            <person name="Miyauchi S."/>
            <person name="Viragh M."/>
            <person name="Kuo A."/>
            <person name="Thoen E."/>
            <person name="Andreopoulos B."/>
            <person name="Lu D."/>
            <person name="Skrede I."/>
            <person name="Drula E."/>
            <person name="Henrissat B."/>
            <person name="Morin E."/>
            <person name="Kohler A."/>
            <person name="Barry K."/>
            <person name="LaButti K."/>
            <person name="Morin E."/>
            <person name="Salamov A."/>
            <person name="Lipzen A."/>
            <person name="Mereny Z."/>
            <person name="Hegedus B."/>
            <person name="Baldrian P."/>
            <person name="Stursova M."/>
            <person name="Weitz H."/>
            <person name="Taylor A."/>
            <person name="Grigoriev I.V."/>
            <person name="Nagy L.G."/>
            <person name="Martin F."/>
            <person name="Kauserud H."/>
        </authorList>
    </citation>
    <scope>NUCLEOTIDE SEQUENCE</scope>
    <source>
        <strain evidence="5">CBHHK002</strain>
    </source>
</reference>
<dbReference type="GO" id="GO:0008270">
    <property type="term" value="F:zinc ion binding"/>
    <property type="evidence" value="ECO:0007669"/>
    <property type="project" value="UniProtKB-KW"/>
</dbReference>
<protein>
    <recommendedName>
        <fullName evidence="4">CCHC-type domain-containing protein</fullName>
    </recommendedName>
</protein>
<feature type="domain" description="CCHC-type" evidence="4">
    <location>
        <begin position="64"/>
        <end position="78"/>
    </location>
</feature>
<dbReference type="Pfam" id="PF00098">
    <property type="entry name" value="zf-CCHC"/>
    <property type="match status" value="1"/>
</dbReference>
<keyword evidence="1" id="KW-0507">mRNA processing</keyword>
<feature type="compositionally biased region" description="Acidic residues" evidence="3">
    <location>
        <begin position="1"/>
        <end position="18"/>
    </location>
</feature>
<feature type="non-terminal residue" evidence="5">
    <location>
        <position position="130"/>
    </location>
</feature>
<gene>
    <name evidence="5" type="ORF">DFH08DRAFT_863330</name>
</gene>
<dbReference type="InterPro" id="IPR036875">
    <property type="entry name" value="Znf_CCHC_sf"/>
</dbReference>
<dbReference type="SUPFAM" id="SSF57756">
    <property type="entry name" value="Retrovirus zinc finger-like domains"/>
    <property type="match status" value="1"/>
</dbReference>
<evidence type="ECO:0000259" key="4">
    <source>
        <dbReference type="PROSITE" id="PS50158"/>
    </source>
</evidence>
<evidence type="ECO:0000256" key="3">
    <source>
        <dbReference type="SAM" id="MobiDB-lite"/>
    </source>
</evidence>
<keyword evidence="2" id="KW-0863">Zinc-finger</keyword>
<dbReference type="GO" id="GO:0003676">
    <property type="term" value="F:nucleic acid binding"/>
    <property type="evidence" value="ECO:0007669"/>
    <property type="project" value="InterPro"/>
</dbReference>
<organism evidence="5 6">
    <name type="scientific">Mycena albidolilacea</name>
    <dbReference type="NCBI Taxonomy" id="1033008"/>
    <lineage>
        <taxon>Eukaryota</taxon>
        <taxon>Fungi</taxon>
        <taxon>Dikarya</taxon>
        <taxon>Basidiomycota</taxon>
        <taxon>Agaricomycotina</taxon>
        <taxon>Agaricomycetes</taxon>
        <taxon>Agaricomycetidae</taxon>
        <taxon>Agaricales</taxon>
        <taxon>Marasmiineae</taxon>
        <taxon>Mycenaceae</taxon>
        <taxon>Mycena</taxon>
    </lineage>
</organism>
<dbReference type="Gene3D" id="4.10.60.10">
    <property type="entry name" value="Zinc finger, CCHC-type"/>
    <property type="match status" value="1"/>
</dbReference>
<name>A0AAD7A5J7_9AGAR</name>
<proteinExistence type="predicted"/>
<accession>A0AAD7A5J7</accession>
<dbReference type="GO" id="GO:0006397">
    <property type="term" value="P:mRNA processing"/>
    <property type="evidence" value="ECO:0007669"/>
    <property type="project" value="UniProtKB-KW"/>
</dbReference>
<keyword evidence="2" id="KW-0479">Metal-binding</keyword>